<dbReference type="HOGENOM" id="CLU_2980680_0_0_1"/>
<reference evidence="2" key="2">
    <citation type="submission" date="2015-01" db="EMBL/GenBank/DDBJ databases">
        <title>Evolutionary Origins and Diversification of the Mycorrhizal Mutualists.</title>
        <authorList>
            <consortium name="DOE Joint Genome Institute"/>
            <consortium name="Mycorrhizal Genomics Consortium"/>
            <person name="Kohler A."/>
            <person name="Kuo A."/>
            <person name="Nagy L.G."/>
            <person name="Floudas D."/>
            <person name="Copeland A."/>
            <person name="Barry K.W."/>
            <person name="Cichocki N."/>
            <person name="Veneault-Fourrey C."/>
            <person name="LaButti K."/>
            <person name="Lindquist E.A."/>
            <person name="Lipzen A."/>
            <person name="Lundell T."/>
            <person name="Morin E."/>
            <person name="Murat C."/>
            <person name="Riley R."/>
            <person name="Ohm R."/>
            <person name="Sun H."/>
            <person name="Tunlid A."/>
            <person name="Henrissat B."/>
            <person name="Grigoriev I.V."/>
            <person name="Hibbett D.S."/>
            <person name="Martin F."/>
        </authorList>
    </citation>
    <scope>NUCLEOTIDE SEQUENCE [LARGE SCALE GENOMIC DNA]</scope>
    <source>
        <strain evidence="2">UH-Slu-Lm8-n1</strain>
    </source>
</reference>
<proteinExistence type="predicted"/>
<dbReference type="AlphaFoldDB" id="A0A0C9ZUE0"/>
<dbReference type="EMBL" id="KN836062">
    <property type="protein sequence ID" value="KIK32971.1"/>
    <property type="molecule type" value="Genomic_DNA"/>
</dbReference>
<keyword evidence="2" id="KW-1185">Reference proteome</keyword>
<name>A0A0C9ZUE0_9AGAM</name>
<gene>
    <name evidence="1" type="ORF">CY34DRAFT_813940</name>
</gene>
<reference evidence="1 2" key="1">
    <citation type="submission" date="2014-04" db="EMBL/GenBank/DDBJ databases">
        <authorList>
            <consortium name="DOE Joint Genome Institute"/>
            <person name="Kuo A."/>
            <person name="Ruytinx J."/>
            <person name="Rineau F."/>
            <person name="Colpaert J."/>
            <person name="Kohler A."/>
            <person name="Nagy L.G."/>
            <person name="Floudas D."/>
            <person name="Copeland A."/>
            <person name="Barry K.W."/>
            <person name="Cichocki N."/>
            <person name="Veneault-Fourrey C."/>
            <person name="LaButti K."/>
            <person name="Lindquist E.A."/>
            <person name="Lipzen A."/>
            <person name="Lundell T."/>
            <person name="Morin E."/>
            <person name="Murat C."/>
            <person name="Sun H."/>
            <person name="Tunlid A."/>
            <person name="Henrissat B."/>
            <person name="Grigoriev I.V."/>
            <person name="Hibbett D.S."/>
            <person name="Martin F."/>
            <person name="Nordberg H.P."/>
            <person name="Cantor M.N."/>
            <person name="Hua S.X."/>
        </authorList>
    </citation>
    <scope>NUCLEOTIDE SEQUENCE [LARGE SCALE GENOMIC DNA]</scope>
    <source>
        <strain evidence="1 2">UH-Slu-Lm8-n1</strain>
    </source>
</reference>
<organism evidence="1 2">
    <name type="scientific">Suillus luteus UH-Slu-Lm8-n1</name>
    <dbReference type="NCBI Taxonomy" id="930992"/>
    <lineage>
        <taxon>Eukaryota</taxon>
        <taxon>Fungi</taxon>
        <taxon>Dikarya</taxon>
        <taxon>Basidiomycota</taxon>
        <taxon>Agaricomycotina</taxon>
        <taxon>Agaricomycetes</taxon>
        <taxon>Agaricomycetidae</taxon>
        <taxon>Boletales</taxon>
        <taxon>Suillineae</taxon>
        <taxon>Suillaceae</taxon>
        <taxon>Suillus</taxon>
    </lineage>
</organism>
<dbReference type="InParanoid" id="A0A0C9ZUE0"/>
<dbReference type="Proteomes" id="UP000054485">
    <property type="component" value="Unassembled WGS sequence"/>
</dbReference>
<protein>
    <submittedName>
        <fullName evidence="1">Uncharacterized protein</fullName>
    </submittedName>
</protein>
<evidence type="ECO:0000313" key="2">
    <source>
        <dbReference type="Proteomes" id="UP000054485"/>
    </source>
</evidence>
<evidence type="ECO:0000313" key="1">
    <source>
        <dbReference type="EMBL" id="KIK32971.1"/>
    </source>
</evidence>
<sequence length="58" mass="6365">MGIRQSNGQGRKVQHVEDALTAGGLRLNFELVTLQEGNVETLETNVLAPRYRACSIPL</sequence>
<accession>A0A0C9ZUE0</accession>